<proteinExistence type="predicted"/>
<reference evidence="3" key="1">
    <citation type="journal article" date="2019" name="Int. J. Syst. Evol. Microbiol.">
        <title>The Global Catalogue of Microorganisms (GCM) 10K type strain sequencing project: providing services to taxonomists for standard genome sequencing and annotation.</title>
        <authorList>
            <consortium name="The Broad Institute Genomics Platform"/>
            <consortium name="The Broad Institute Genome Sequencing Center for Infectious Disease"/>
            <person name="Wu L."/>
            <person name="Ma J."/>
        </authorList>
    </citation>
    <scope>NUCLEOTIDE SEQUENCE [LARGE SCALE GENOMIC DNA]</scope>
    <source>
        <strain evidence="3">WLHS5</strain>
    </source>
</reference>
<organism evidence="2 3">
    <name type="scientific">Saccharopolyspora griseoalba</name>
    <dbReference type="NCBI Taxonomy" id="1431848"/>
    <lineage>
        <taxon>Bacteria</taxon>
        <taxon>Bacillati</taxon>
        <taxon>Actinomycetota</taxon>
        <taxon>Actinomycetes</taxon>
        <taxon>Pseudonocardiales</taxon>
        <taxon>Pseudonocardiaceae</taxon>
        <taxon>Saccharopolyspora</taxon>
    </lineage>
</organism>
<feature type="domain" description="SseB protein N-terminal" evidence="1">
    <location>
        <begin position="35"/>
        <end position="143"/>
    </location>
</feature>
<keyword evidence="3" id="KW-1185">Reference proteome</keyword>
<comment type="caution">
    <text evidence="2">The sequence shown here is derived from an EMBL/GenBank/DDBJ whole genome shotgun (WGS) entry which is preliminary data.</text>
</comment>
<protein>
    <submittedName>
        <fullName evidence="2">SseB family protein</fullName>
    </submittedName>
</protein>
<gene>
    <name evidence="2" type="ORF">ACFQRI_24420</name>
</gene>
<dbReference type="EMBL" id="JBHTCJ010000017">
    <property type="protein sequence ID" value="MFC7344564.1"/>
    <property type="molecule type" value="Genomic_DNA"/>
</dbReference>
<sequence length="151" mass="15946">MSRTDGYIPLLAGTVPVANTVTIEPPAETAELIAAVETLRTAGPDSAWEPVHAALRATPRLWVETTAAAEPDVVVVQREGMAWIPVFTTVLRLVDWKNRCGQGETPVRYAGISGADLLATLPRMPNGTGLVLDPGSEHVTALPLPDAVEGC</sequence>
<dbReference type="Proteomes" id="UP001596504">
    <property type="component" value="Unassembled WGS sequence"/>
</dbReference>
<evidence type="ECO:0000313" key="2">
    <source>
        <dbReference type="EMBL" id="MFC7344564.1"/>
    </source>
</evidence>
<evidence type="ECO:0000259" key="1">
    <source>
        <dbReference type="Pfam" id="PF07179"/>
    </source>
</evidence>
<dbReference type="RefSeq" id="WP_380672470.1">
    <property type="nucleotide sequence ID" value="NZ_JBHTCJ010000017.1"/>
</dbReference>
<dbReference type="InterPro" id="IPR009839">
    <property type="entry name" value="SseB_N"/>
</dbReference>
<accession>A0ABW2LPT2</accession>
<dbReference type="Pfam" id="PF07179">
    <property type="entry name" value="SseB"/>
    <property type="match status" value="1"/>
</dbReference>
<evidence type="ECO:0000313" key="3">
    <source>
        <dbReference type="Proteomes" id="UP001596504"/>
    </source>
</evidence>
<name>A0ABW2LPT2_9PSEU</name>